<gene>
    <name evidence="1" type="ORF">WMO14_10145</name>
</gene>
<protein>
    <submittedName>
        <fullName evidence="1">Class I SAM-dependent methyltransferase</fullName>
        <ecNumber evidence="1">2.1.1.-</ecNumber>
    </submittedName>
</protein>
<dbReference type="EC" id="2.1.1.-" evidence="1"/>
<dbReference type="InterPro" id="IPR029063">
    <property type="entry name" value="SAM-dependent_MTases_sf"/>
</dbReference>
<keyword evidence="2" id="KW-1185">Reference proteome</keyword>
<dbReference type="SUPFAM" id="SSF53335">
    <property type="entry name" value="S-adenosyl-L-methionine-dependent methyltransferases"/>
    <property type="match status" value="1"/>
</dbReference>
<sequence>MASRKGELIMICKLCNSKNVNIIYNGKIRDGHVGNYTTSDVQMFKCCDCNTIWHEDVIDHSNYYETEKYRSSLEGTTDIKDFYKLHDRENEDKFRYIGMENLRNKKIADIGCGGGAFLDFLYSVADEIIAIEPSQIYRRELDKKGYKTYAYAADAIKEYGNKVDVVTSFDVIEHVENPMQFVKEAYDLLAENGVAYIGTPTDAEVMRQLLGETYESFLFSTQHPWILCEKSFEYILNCLNIDDIEWDVKYYQRYGLSNLLYWLKNKKPGGNYKFDFVSNEIDLAWKSDLERQNKSDYIVLRIKKIKK</sequence>
<name>A0ABV1BXL1_9FIRM</name>
<dbReference type="EMBL" id="JBBMER010000007">
    <property type="protein sequence ID" value="MEQ2380240.1"/>
    <property type="molecule type" value="Genomic_DNA"/>
</dbReference>
<dbReference type="RefSeq" id="WP_349153765.1">
    <property type="nucleotide sequence ID" value="NZ_DAWDIQ010000003.1"/>
</dbReference>
<accession>A0ABV1BXL1</accession>
<dbReference type="Pfam" id="PF13489">
    <property type="entry name" value="Methyltransf_23"/>
    <property type="match status" value="1"/>
</dbReference>
<evidence type="ECO:0000313" key="2">
    <source>
        <dbReference type="Proteomes" id="UP001442364"/>
    </source>
</evidence>
<reference evidence="1 2" key="1">
    <citation type="submission" date="2024-03" db="EMBL/GenBank/DDBJ databases">
        <title>Human intestinal bacterial collection.</title>
        <authorList>
            <person name="Pauvert C."/>
            <person name="Hitch T.C.A."/>
            <person name="Clavel T."/>
        </authorList>
    </citation>
    <scope>NUCLEOTIDE SEQUENCE [LARGE SCALE GENOMIC DNA]</scope>
    <source>
        <strain evidence="1 2">CLA-AA-H255</strain>
    </source>
</reference>
<dbReference type="GO" id="GO:0008168">
    <property type="term" value="F:methyltransferase activity"/>
    <property type="evidence" value="ECO:0007669"/>
    <property type="project" value="UniProtKB-KW"/>
</dbReference>
<proteinExistence type="predicted"/>
<comment type="caution">
    <text evidence="1">The sequence shown here is derived from an EMBL/GenBank/DDBJ whole genome shotgun (WGS) entry which is preliminary data.</text>
</comment>
<dbReference type="Proteomes" id="UP001442364">
    <property type="component" value="Unassembled WGS sequence"/>
</dbReference>
<dbReference type="GO" id="GO:0032259">
    <property type="term" value="P:methylation"/>
    <property type="evidence" value="ECO:0007669"/>
    <property type="project" value="UniProtKB-KW"/>
</dbReference>
<dbReference type="PANTHER" id="PTHR43861:SF6">
    <property type="entry name" value="METHYLTRANSFERASE TYPE 11"/>
    <property type="match status" value="1"/>
</dbReference>
<keyword evidence="1" id="KW-0489">Methyltransferase</keyword>
<dbReference type="CDD" id="cd02440">
    <property type="entry name" value="AdoMet_MTases"/>
    <property type="match status" value="1"/>
</dbReference>
<dbReference type="PANTHER" id="PTHR43861">
    <property type="entry name" value="TRANS-ACONITATE 2-METHYLTRANSFERASE-RELATED"/>
    <property type="match status" value="1"/>
</dbReference>
<keyword evidence="1" id="KW-0808">Transferase</keyword>
<evidence type="ECO:0000313" key="1">
    <source>
        <dbReference type="EMBL" id="MEQ2380240.1"/>
    </source>
</evidence>
<organism evidence="1 2">
    <name type="scientific">[Lactobacillus] rogosae</name>
    <dbReference type="NCBI Taxonomy" id="706562"/>
    <lineage>
        <taxon>Bacteria</taxon>
        <taxon>Bacillati</taxon>
        <taxon>Bacillota</taxon>
        <taxon>Clostridia</taxon>
        <taxon>Lachnospirales</taxon>
        <taxon>Lachnospiraceae</taxon>
        <taxon>Lachnospira</taxon>
    </lineage>
</organism>
<dbReference type="Gene3D" id="3.40.50.150">
    <property type="entry name" value="Vaccinia Virus protein VP39"/>
    <property type="match status" value="1"/>
</dbReference>